<organism evidence="3 4">
    <name type="scientific">Aegilops tauschii subsp. strangulata</name>
    <name type="common">Goatgrass</name>
    <dbReference type="NCBI Taxonomy" id="200361"/>
    <lineage>
        <taxon>Eukaryota</taxon>
        <taxon>Viridiplantae</taxon>
        <taxon>Streptophyta</taxon>
        <taxon>Embryophyta</taxon>
        <taxon>Tracheophyta</taxon>
        <taxon>Spermatophyta</taxon>
        <taxon>Magnoliopsida</taxon>
        <taxon>Liliopsida</taxon>
        <taxon>Poales</taxon>
        <taxon>Poaceae</taxon>
        <taxon>BOP clade</taxon>
        <taxon>Pooideae</taxon>
        <taxon>Triticodae</taxon>
        <taxon>Triticeae</taxon>
        <taxon>Triticinae</taxon>
        <taxon>Aegilops</taxon>
    </lineage>
</organism>
<dbReference type="STRING" id="200361.A0A453J0K2"/>
<keyword evidence="2" id="KW-0732">Signal</keyword>
<reference evidence="4" key="2">
    <citation type="journal article" date="2017" name="Nat. Plants">
        <title>The Aegilops tauschii genome reveals multiple impacts of transposons.</title>
        <authorList>
            <person name="Zhao G."/>
            <person name="Zou C."/>
            <person name="Li K."/>
            <person name="Wang K."/>
            <person name="Li T."/>
            <person name="Gao L."/>
            <person name="Zhang X."/>
            <person name="Wang H."/>
            <person name="Yang Z."/>
            <person name="Liu X."/>
            <person name="Jiang W."/>
            <person name="Mao L."/>
            <person name="Kong X."/>
            <person name="Jiao Y."/>
            <person name="Jia J."/>
        </authorList>
    </citation>
    <scope>NUCLEOTIDE SEQUENCE [LARGE SCALE GENOMIC DNA]</scope>
    <source>
        <strain evidence="4">cv. AL8/78</strain>
    </source>
</reference>
<reference evidence="3" key="3">
    <citation type="journal article" date="2017" name="Nature">
        <title>Genome sequence of the progenitor of the wheat D genome Aegilops tauschii.</title>
        <authorList>
            <person name="Luo M.C."/>
            <person name="Gu Y.Q."/>
            <person name="Puiu D."/>
            <person name="Wang H."/>
            <person name="Twardziok S.O."/>
            <person name="Deal K.R."/>
            <person name="Huo N."/>
            <person name="Zhu T."/>
            <person name="Wang L."/>
            <person name="Wang Y."/>
            <person name="McGuire P.E."/>
            <person name="Liu S."/>
            <person name="Long H."/>
            <person name="Ramasamy R.K."/>
            <person name="Rodriguez J.C."/>
            <person name="Van S.L."/>
            <person name="Yuan L."/>
            <person name="Wang Z."/>
            <person name="Xia Z."/>
            <person name="Xiao L."/>
            <person name="Anderson O.D."/>
            <person name="Ouyang S."/>
            <person name="Liang Y."/>
            <person name="Zimin A.V."/>
            <person name="Pertea G."/>
            <person name="Qi P."/>
            <person name="Bennetzen J.L."/>
            <person name="Dai X."/>
            <person name="Dawson M.W."/>
            <person name="Muller H.G."/>
            <person name="Kugler K."/>
            <person name="Rivarola-Duarte L."/>
            <person name="Spannagl M."/>
            <person name="Mayer K.F.X."/>
            <person name="Lu F.H."/>
            <person name="Bevan M.W."/>
            <person name="Leroy P."/>
            <person name="Li P."/>
            <person name="You F.M."/>
            <person name="Sun Q."/>
            <person name="Liu Z."/>
            <person name="Lyons E."/>
            <person name="Wicker T."/>
            <person name="Salzberg S.L."/>
            <person name="Devos K.M."/>
            <person name="Dvorak J."/>
        </authorList>
    </citation>
    <scope>NUCLEOTIDE SEQUENCE [LARGE SCALE GENOMIC DNA]</scope>
    <source>
        <strain evidence="3">cv. AL8/78</strain>
    </source>
</reference>
<reference evidence="4" key="1">
    <citation type="journal article" date="2014" name="Science">
        <title>Ancient hybridizations among the ancestral genomes of bread wheat.</title>
        <authorList>
            <consortium name="International Wheat Genome Sequencing Consortium,"/>
            <person name="Marcussen T."/>
            <person name="Sandve S.R."/>
            <person name="Heier L."/>
            <person name="Spannagl M."/>
            <person name="Pfeifer M."/>
            <person name="Jakobsen K.S."/>
            <person name="Wulff B.B."/>
            <person name="Steuernagel B."/>
            <person name="Mayer K.F."/>
            <person name="Olsen O.A."/>
        </authorList>
    </citation>
    <scope>NUCLEOTIDE SEQUENCE [LARGE SCALE GENOMIC DNA]</scope>
    <source>
        <strain evidence="4">cv. AL8/78</strain>
    </source>
</reference>
<dbReference type="AlphaFoldDB" id="A0A453J0K2"/>
<evidence type="ECO:0000256" key="2">
    <source>
        <dbReference type="SAM" id="SignalP"/>
    </source>
</evidence>
<feature type="region of interest" description="Disordered" evidence="1">
    <location>
        <begin position="72"/>
        <end position="92"/>
    </location>
</feature>
<reference evidence="3" key="5">
    <citation type="journal article" date="2021" name="G3 (Bethesda)">
        <title>Aegilops tauschii genome assembly Aet v5.0 features greater sequence contiguity and improved annotation.</title>
        <authorList>
            <person name="Wang L."/>
            <person name="Zhu T."/>
            <person name="Rodriguez J.C."/>
            <person name="Deal K.R."/>
            <person name="Dubcovsky J."/>
            <person name="McGuire P.E."/>
            <person name="Lux T."/>
            <person name="Spannagl M."/>
            <person name="Mayer K.F.X."/>
            <person name="Baldrich P."/>
            <person name="Meyers B.C."/>
            <person name="Huo N."/>
            <person name="Gu Y.Q."/>
            <person name="Zhou H."/>
            <person name="Devos K.M."/>
            <person name="Bennetzen J.L."/>
            <person name="Unver T."/>
            <person name="Budak H."/>
            <person name="Gulick P.J."/>
            <person name="Galiba G."/>
            <person name="Kalapos B."/>
            <person name="Nelson D.R."/>
            <person name="Li P."/>
            <person name="You F.M."/>
            <person name="Luo M.C."/>
            <person name="Dvorak J."/>
        </authorList>
    </citation>
    <scope>NUCLEOTIDE SEQUENCE [LARGE SCALE GENOMIC DNA]</scope>
    <source>
        <strain evidence="3">cv. AL8/78</strain>
    </source>
</reference>
<keyword evidence="4" id="KW-1185">Reference proteome</keyword>
<protein>
    <recommendedName>
        <fullName evidence="5">Wall-associated receptor kinase galacturonan-binding domain-containing protein</fullName>
    </recommendedName>
</protein>
<sequence>MSLLQPLLLLLSASFLRMPVPAGAACSPKRCGDLNITYPFWLEEGGGRPPCGSPVLRAQLRRRPGVLQPLHARAIPGHPGLRGELLPRRREP</sequence>
<accession>A0A453J0K2</accession>
<feature type="signal peptide" evidence="2">
    <location>
        <begin position="1"/>
        <end position="24"/>
    </location>
</feature>
<evidence type="ECO:0000256" key="1">
    <source>
        <dbReference type="SAM" id="MobiDB-lite"/>
    </source>
</evidence>
<evidence type="ECO:0000313" key="4">
    <source>
        <dbReference type="Proteomes" id="UP000015105"/>
    </source>
</evidence>
<reference evidence="3" key="4">
    <citation type="submission" date="2019-03" db="UniProtKB">
        <authorList>
            <consortium name="EnsemblPlants"/>
        </authorList>
    </citation>
    <scope>IDENTIFICATION</scope>
</reference>
<dbReference type="Gramene" id="AET4Gv20751700.1">
    <property type="protein sequence ID" value="AET4Gv20751700.1"/>
    <property type="gene ID" value="AET4Gv20751700"/>
</dbReference>
<dbReference type="EnsemblPlants" id="AET4Gv20751700.1">
    <property type="protein sequence ID" value="AET4Gv20751700.1"/>
    <property type="gene ID" value="AET4Gv20751700"/>
</dbReference>
<evidence type="ECO:0008006" key="5">
    <source>
        <dbReference type="Google" id="ProtNLM"/>
    </source>
</evidence>
<proteinExistence type="predicted"/>
<dbReference type="Proteomes" id="UP000015105">
    <property type="component" value="Chromosome 4D"/>
</dbReference>
<evidence type="ECO:0000313" key="3">
    <source>
        <dbReference type="EnsemblPlants" id="AET4Gv20751700.1"/>
    </source>
</evidence>
<name>A0A453J0K2_AEGTS</name>
<feature type="chain" id="PRO_5018988830" description="Wall-associated receptor kinase galacturonan-binding domain-containing protein" evidence="2">
    <location>
        <begin position="25"/>
        <end position="92"/>
    </location>
</feature>